<dbReference type="EMBL" id="JAVFHQ010000011">
    <property type="protein sequence ID" value="KAK4547333.1"/>
    <property type="molecule type" value="Genomic_DNA"/>
</dbReference>
<feature type="region of interest" description="Disordered" evidence="1">
    <location>
        <begin position="173"/>
        <end position="237"/>
    </location>
</feature>
<name>A0AAV9JS37_9PEZI</name>
<dbReference type="AlphaFoldDB" id="A0AAV9JS37"/>
<gene>
    <name evidence="2" type="ORF">LTR36_000989</name>
</gene>
<organism evidence="2 3">
    <name type="scientific">Oleoguttula mirabilis</name>
    <dbReference type="NCBI Taxonomy" id="1507867"/>
    <lineage>
        <taxon>Eukaryota</taxon>
        <taxon>Fungi</taxon>
        <taxon>Dikarya</taxon>
        <taxon>Ascomycota</taxon>
        <taxon>Pezizomycotina</taxon>
        <taxon>Dothideomycetes</taxon>
        <taxon>Dothideomycetidae</taxon>
        <taxon>Mycosphaerellales</taxon>
        <taxon>Teratosphaeriaceae</taxon>
        <taxon>Oleoguttula</taxon>
    </lineage>
</organism>
<evidence type="ECO:0000313" key="3">
    <source>
        <dbReference type="Proteomes" id="UP001324427"/>
    </source>
</evidence>
<comment type="caution">
    <text evidence="2">The sequence shown here is derived from an EMBL/GenBank/DDBJ whole genome shotgun (WGS) entry which is preliminary data.</text>
</comment>
<proteinExistence type="predicted"/>
<accession>A0AAV9JS37</accession>
<sequence>MMKRVASFLANQRVDCPSDAEEKPPGMMSFGRRMNKRSVALEDIEEMEGEEAKNMPIGYTTTVSGKSSSGYGKNRKVVPAGRGTMMEAGPEPAAEQGEKRVSRESKFTEHMFSPSHKRINDRKRVNGSLTSSPSPMAFDTAVIVSPNKRAKRHTALIEPTAEFAALMLGGPSKKRRATVSSHHSTPTKQAGPNVYISTPNKKDSPSTPTSFSKIWSPRSKQMLKKNTASGSTASGPMSYTMGDGTCFEFPKPPTGRPSLPPGGFPQLPVPPRVTSRNFSLIQYKVKTPASLQTLPQEIRNTIFELVLVADHEVIICTCGFCSQICATQQPAIAKVNRKLRNEALPIFYGGNKFMIRCVYKWKDPAPVWLRVLSQKSRDMIEHVEIETRDIASAVCMMATLGYQLSQRLPRKQYLAVMSGMTSDTMWMTFTAINKVMEEYALPTPKPPSELKPLLELRPQSSIHLWDDVNKNMAALRQLDGADETSLRTIGTSILDIDANEQVIMHGEVARSARQAHGNRYATVDSEEFDEVPGPAWEGSQSVIAEEDECEYEDESESAMVDDSEEFELTSFERMLFHRHDDYLQQRADFQSTTHPYSIGEEVVRASSDTFALC</sequence>
<dbReference type="PANTHER" id="PTHR42085">
    <property type="entry name" value="F-BOX DOMAIN-CONTAINING PROTEIN"/>
    <property type="match status" value="1"/>
</dbReference>
<reference evidence="2 3" key="1">
    <citation type="submission" date="2021-11" db="EMBL/GenBank/DDBJ databases">
        <title>Black yeast isolated from Biological Soil Crust.</title>
        <authorList>
            <person name="Kurbessoian T."/>
        </authorList>
    </citation>
    <scope>NUCLEOTIDE SEQUENCE [LARGE SCALE GENOMIC DNA]</scope>
    <source>
        <strain evidence="2 3">CCFEE 5522</strain>
    </source>
</reference>
<protein>
    <submittedName>
        <fullName evidence="2">Uncharacterized protein</fullName>
    </submittedName>
</protein>
<evidence type="ECO:0000313" key="2">
    <source>
        <dbReference type="EMBL" id="KAK4547333.1"/>
    </source>
</evidence>
<dbReference type="Proteomes" id="UP001324427">
    <property type="component" value="Unassembled WGS sequence"/>
</dbReference>
<feature type="compositionally biased region" description="Polar residues" evidence="1">
    <location>
        <begin position="224"/>
        <end position="237"/>
    </location>
</feature>
<evidence type="ECO:0000256" key="1">
    <source>
        <dbReference type="SAM" id="MobiDB-lite"/>
    </source>
</evidence>
<feature type="compositionally biased region" description="Polar residues" evidence="1">
    <location>
        <begin position="178"/>
        <end position="213"/>
    </location>
</feature>
<dbReference type="PANTHER" id="PTHR42085:SF2">
    <property type="entry name" value="F-BOX DOMAIN-CONTAINING PROTEIN"/>
    <property type="match status" value="1"/>
</dbReference>
<keyword evidence="3" id="KW-1185">Reference proteome</keyword>
<dbReference type="InterPro" id="IPR038883">
    <property type="entry name" value="AN11006-like"/>
</dbReference>